<comment type="caution">
    <text evidence="3">The sequence shown here is derived from an EMBL/GenBank/DDBJ whole genome shotgun (WGS) entry which is preliminary data.</text>
</comment>
<dbReference type="Proteomes" id="UP000295601">
    <property type="component" value="Unassembled WGS sequence"/>
</dbReference>
<dbReference type="InterPro" id="IPR042070">
    <property type="entry name" value="PucR_C-HTH_sf"/>
</dbReference>
<evidence type="ECO:0000313" key="3">
    <source>
        <dbReference type="EMBL" id="TDP93460.1"/>
    </source>
</evidence>
<evidence type="ECO:0000259" key="1">
    <source>
        <dbReference type="Pfam" id="PF13556"/>
    </source>
</evidence>
<dbReference type="PANTHER" id="PTHR33744:SF7">
    <property type="entry name" value="PUCR FAMILY TRANSCRIPTIONAL REGULATOR"/>
    <property type="match status" value="1"/>
</dbReference>
<dbReference type="PANTHER" id="PTHR33744">
    <property type="entry name" value="CARBOHYDRATE DIACID REGULATOR"/>
    <property type="match status" value="1"/>
</dbReference>
<organism evidence="3 4">
    <name type="scientific">Leucobacter luti</name>
    <dbReference type="NCBI Taxonomy" id="340320"/>
    <lineage>
        <taxon>Bacteria</taxon>
        <taxon>Bacillati</taxon>
        <taxon>Actinomycetota</taxon>
        <taxon>Actinomycetes</taxon>
        <taxon>Micrococcales</taxon>
        <taxon>Microbacteriaceae</taxon>
        <taxon>Leucobacter</taxon>
    </lineage>
</organism>
<evidence type="ECO:0000259" key="2">
    <source>
        <dbReference type="Pfam" id="PF14361"/>
    </source>
</evidence>
<reference evidence="3 4" key="1">
    <citation type="submission" date="2019-03" db="EMBL/GenBank/DDBJ databases">
        <title>Genomic analyses of the natural microbiome of Caenorhabditis elegans.</title>
        <authorList>
            <person name="Samuel B."/>
        </authorList>
    </citation>
    <scope>NUCLEOTIDE SEQUENCE [LARGE SCALE GENOMIC DNA]</scope>
    <source>
        <strain evidence="3 4">JUb18</strain>
    </source>
</reference>
<dbReference type="InterPro" id="IPR025751">
    <property type="entry name" value="RsbRD_N_dom"/>
</dbReference>
<feature type="domain" description="RsbT co-antagonist protein RsbRD N-terminal" evidence="2">
    <location>
        <begin position="36"/>
        <end position="168"/>
    </location>
</feature>
<evidence type="ECO:0000313" key="4">
    <source>
        <dbReference type="Proteomes" id="UP000295601"/>
    </source>
</evidence>
<dbReference type="EMBL" id="SNYA01000003">
    <property type="protein sequence ID" value="TDP93460.1"/>
    <property type="molecule type" value="Genomic_DNA"/>
</dbReference>
<accession>A0A4R6S1R1</accession>
<keyword evidence="4" id="KW-1185">Reference proteome</keyword>
<dbReference type="InterPro" id="IPR051448">
    <property type="entry name" value="CdaR-like_regulators"/>
</dbReference>
<dbReference type="Gene3D" id="1.10.10.2840">
    <property type="entry name" value="PucR C-terminal helix-turn-helix domain"/>
    <property type="match status" value="1"/>
</dbReference>
<proteinExistence type="predicted"/>
<name>A0A4R6S1R1_9MICO</name>
<dbReference type="Pfam" id="PF14361">
    <property type="entry name" value="RsbRD_N"/>
    <property type="match status" value="1"/>
</dbReference>
<dbReference type="AlphaFoldDB" id="A0A4R6S1R1"/>
<dbReference type="InterPro" id="IPR025736">
    <property type="entry name" value="PucR_C-HTH_dom"/>
</dbReference>
<gene>
    <name evidence="3" type="ORF">EDF62_1439</name>
</gene>
<dbReference type="Pfam" id="PF13556">
    <property type="entry name" value="HTH_30"/>
    <property type="match status" value="1"/>
</dbReference>
<protein>
    <submittedName>
        <fullName evidence="3">PucR-like helix-turn-helix protein</fullName>
    </submittedName>
</protein>
<feature type="domain" description="PucR C-terminal helix-turn-helix" evidence="1">
    <location>
        <begin position="339"/>
        <end position="389"/>
    </location>
</feature>
<sequence>MGDMPAAPRPPLSDTPAPGDRKRWLELLDQLDPHALTDTFLTHIVTVPGYDPPPVPLSEVRRTGRLSFIALVDGLRAGGLTEAIPVARDVGVSRARARIPITSLMTAIRADFAVLWEALTRIADPADAELIVRHTGIVLRTVDEYAGQTQQAYVAEQQRMREEEDSVRRGLIAAVFQDPPPAAERLAAISGDLGLPPHTELTVTAAVGDDIPALRFAVSELDRAGGITYTHHLDDTLIAFTRQIDLPGSHIDERYRELLDLRIGLASARDGLADLRGAAHVARDLAHVLAAEETGAMTWSRGWARLAAHSLLSSGNPVIADVHAALAQCGDAERTRLEEAVRSYLRTGNIGVSAEELFCHRNTLTNRLHRFTDLTGVNPMIPHEAARLVVGWA</sequence>